<dbReference type="InterPro" id="IPR010290">
    <property type="entry name" value="TM_effector"/>
</dbReference>
<dbReference type="InterPro" id="IPR020846">
    <property type="entry name" value="MFS_dom"/>
</dbReference>
<reference evidence="9" key="1">
    <citation type="submission" date="2018-05" db="EMBL/GenBank/DDBJ databases">
        <authorList>
            <person name="Lanie J.A."/>
            <person name="Ng W.-L."/>
            <person name="Kazmierczak K.M."/>
            <person name="Andrzejewski T.M."/>
            <person name="Davidsen T.M."/>
            <person name="Wayne K.J."/>
            <person name="Tettelin H."/>
            <person name="Glass J.I."/>
            <person name="Rusch D."/>
            <person name="Podicherti R."/>
            <person name="Tsui H.-C.T."/>
            <person name="Winkler M.E."/>
        </authorList>
    </citation>
    <scope>NUCLEOTIDE SEQUENCE</scope>
</reference>
<dbReference type="PANTHER" id="PTHR23513">
    <property type="entry name" value="INTEGRAL MEMBRANE EFFLUX PROTEIN-RELATED"/>
    <property type="match status" value="1"/>
</dbReference>
<dbReference type="Pfam" id="PF05977">
    <property type="entry name" value="MFS_3"/>
    <property type="match status" value="1"/>
</dbReference>
<keyword evidence="6 7" id="KW-0472">Membrane</keyword>
<feature type="transmembrane region" description="Helical" evidence="7">
    <location>
        <begin position="24"/>
        <end position="49"/>
    </location>
</feature>
<comment type="subcellular location">
    <subcellularLocation>
        <location evidence="1">Cell membrane</location>
        <topology evidence="1">Multi-pass membrane protein</topology>
    </subcellularLocation>
</comment>
<dbReference type="GO" id="GO:0005886">
    <property type="term" value="C:plasma membrane"/>
    <property type="evidence" value="ECO:0007669"/>
    <property type="project" value="UniProtKB-SubCell"/>
</dbReference>
<feature type="domain" description="Major facilitator superfamily (MFS) profile" evidence="8">
    <location>
        <begin position="1"/>
        <end position="204"/>
    </location>
</feature>
<evidence type="ECO:0000256" key="4">
    <source>
        <dbReference type="ARBA" id="ARBA00022692"/>
    </source>
</evidence>
<evidence type="ECO:0000313" key="9">
    <source>
        <dbReference type="EMBL" id="SUZ97943.1"/>
    </source>
</evidence>
<feature type="transmembrane region" description="Helical" evidence="7">
    <location>
        <begin position="324"/>
        <end position="349"/>
    </location>
</feature>
<dbReference type="Gene3D" id="1.20.1250.20">
    <property type="entry name" value="MFS general substrate transporter like domains"/>
    <property type="match status" value="2"/>
</dbReference>
<feature type="transmembrane region" description="Helical" evidence="7">
    <location>
        <begin position="87"/>
        <end position="107"/>
    </location>
</feature>
<feature type="transmembrane region" description="Helical" evidence="7">
    <location>
        <begin position="55"/>
        <end position="75"/>
    </location>
</feature>
<feature type="transmembrane region" description="Helical" evidence="7">
    <location>
        <begin position="267"/>
        <end position="288"/>
    </location>
</feature>
<keyword evidence="4 7" id="KW-0812">Transmembrane</keyword>
<protein>
    <recommendedName>
        <fullName evidence="8">Major facilitator superfamily (MFS) profile domain-containing protein</fullName>
    </recommendedName>
</protein>
<dbReference type="AlphaFoldDB" id="A0A381S9Z9"/>
<evidence type="ECO:0000256" key="2">
    <source>
        <dbReference type="ARBA" id="ARBA00022448"/>
    </source>
</evidence>
<feature type="transmembrane region" description="Helical" evidence="7">
    <location>
        <begin position="229"/>
        <end position="247"/>
    </location>
</feature>
<dbReference type="PANTHER" id="PTHR23513:SF9">
    <property type="entry name" value="ENTEROBACTIN EXPORTER ENTS"/>
    <property type="match status" value="1"/>
</dbReference>
<evidence type="ECO:0000256" key="5">
    <source>
        <dbReference type="ARBA" id="ARBA00022989"/>
    </source>
</evidence>
<feature type="transmembrane region" description="Helical" evidence="7">
    <location>
        <begin position="361"/>
        <end position="380"/>
    </location>
</feature>
<feature type="transmembrane region" description="Helical" evidence="7">
    <location>
        <begin position="179"/>
        <end position="199"/>
    </location>
</feature>
<feature type="transmembrane region" description="Helical" evidence="7">
    <location>
        <begin position="297"/>
        <end position="318"/>
    </location>
</feature>
<sequence length="413" mass="43872">MLTSSAALARAGYAFSVFRHRNFLFVWSSTTLVTMGTQMEMVVMGWFVLTLTDSPFLVGAISAARMSLNILALFAGAVADRVPKQRVLATVEFLMAAFAGVMILLILSGVLETWHIFLLAMTTGMVRVFEMPSSQALVADTLPQDRIANGAAFNTLGRNIAMLIGPLVGGVLFKGFGPGGAFIAIAALYMLSGWVALYVRSSRGGTGRTPESVARSVIGGLRYVKGKQVLWATLVLVLIFESSGWTFHTTLVPIFARNELNADSGGLGLLLFAFGAGAVSASLVWAMIGSGRPVGRYMIGSVIVWHASILVFATSQFFYVSMAILVVTGAGFASTQFFMLSALLGNSLAEYRGRVMSLRSLAIYAFALGSMSSGAMADFWSPPRAAAVVGTMGIVLALLLAVLAPKLRRLQAS</sequence>
<feature type="transmembrane region" description="Helical" evidence="7">
    <location>
        <begin position="386"/>
        <end position="404"/>
    </location>
</feature>
<keyword evidence="3" id="KW-1003">Cell membrane</keyword>
<evidence type="ECO:0000259" key="8">
    <source>
        <dbReference type="PROSITE" id="PS50850"/>
    </source>
</evidence>
<keyword evidence="5 7" id="KW-1133">Transmembrane helix</keyword>
<evidence type="ECO:0000256" key="7">
    <source>
        <dbReference type="SAM" id="Phobius"/>
    </source>
</evidence>
<dbReference type="SUPFAM" id="SSF103473">
    <property type="entry name" value="MFS general substrate transporter"/>
    <property type="match status" value="1"/>
</dbReference>
<evidence type="ECO:0000256" key="6">
    <source>
        <dbReference type="ARBA" id="ARBA00023136"/>
    </source>
</evidence>
<accession>A0A381S9Z9</accession>
<name>A0A381S9Z9_9ZZZZ</name>
<proteinExistence type="predicted"/>
<gene>
    <name evidence="9" type="ORF">METZ01_LOCUS50797</name>
</gene>
<evidence type="ECO:0000256" key="1">
    <source>
        <dbReference type="ARBA" id="ARBA00004651"/>
    </source>
</evidence>
<organism evidence="9">
    <name type="scientific">marine metagenome</name>
    <dbReference type="NCBI Taxonomy" id="408172"/>
    <lineage>
        <taxon>unclassified sequences</taxon>
        <taxon>metagenomes</taxon>
        <taxon>ecological metagenomes</taxon>
    </lineage>
</organism>
<dbReference type="InterPro" id="IPR036259">
    <property type="entry name" value="MFS_trans_sf"/>
</dbReference>
<evidence type="ECO:0000256" key="3">
    <source>
        <dbReference type="ARBA" id="ARBA00022475"/>
    </source>
</evidence>
<dbReference type="CDD" id="cd06173">
    <property type="entry name" value="MFS_MefA_like"/>
    <property type="match status" value="1"/>
</dbReference>
<keyword evidence="2" id="KW-0813">Transport</keyword>
<dbReference type="PROSITE" id="PS50850">
    <property type="entry name" value="MFS"/>
    <property type="match status" value="1"/>
</dbReference>
<dbReference type="GO" id="GO:0022857">
    <property type="term" value="F:transmembrane transporter activity"/>
    <property type="evidence" value="ECO:0007669"/>
    <property type="project" value="InterPro"/>
</dbReference>
<dbReference type="EMBL" id="UINC01002556">
    <property type="protein sequence ID" value="SUZ97943.1"/>
    <property type="molecule type" value="Genomic_DNA"/>
</dbReference>